<reference evidence="2 3" key="1">
    <citation type="submission" date="2024-04" db="EMBL/GenBank/DDBJ databases">
        <title>Phyllosticta paracitricarpa is synonymous to the EU quarantine fungus P. citricarpa based on phylogenomic analyses.</title>
        <authorList>
            <consortium name="Lawrence Berkeley National Laboratory"/>
            <person name="Van Ingen-Buijs V.A."/>
            <person name="Van Westerhoven A.C."/>
            <person name="Haridas S."/>
            <person name="Skiadas P."/>
            <person name="Martin F."/>
            <person name="Groenewald J.Z."/>
            <person name="Crous P.W."/>
            <person name="Seidl M.F."/>
        </authorList>
    </citation>
    <scope>NUCLEOTIDE SEQUENCE [LARGE SCALE GENOMIC DNA]</scope>
    <source>
        <strain evidence="2 3">CBS 123371</strain>
    </source>
</reference>
<comment type="caution">
    <text evidence="2">The sequence shown here is derived from an EMBL/GenBank/DDBJ whole genome shotgun (WGS) entry which is preliminary data.</text>
</comment>
<feature type="signal peptide" evidence="1">
    <location>
        <begin position="1"/>
        <end position="30"/>
    </location>
</feature>
<evidence type="ECO:0000256" key="1">
    <source>
        <dbReference type="SAM" id="SignalP"/>
    </source>
</evidence>
<feature type="chain" id="PRO_5046223269" evidence="1">
    <location>
        <begin position="31"/>
        <end position="114"/>
    </location>
</feature>
<organism evidence="2 3">
    <name type="scientific">Phyllosticta citriasiana</name>
    <dbReference type="NCBI Taxonomy" id="595635"/>
    <lineage>
        <taxon>Eukaryota</taxon>
        <taxon>Fungi</taxon>
        <taxon>Dikarya</taxon>
        <taxon>Ascomycota</taxon>
        <taxon>Pezizomycotina</taxon>
        <taxon>Dothideomycetes</taxon>
        <taxon>Dothideomycetes incertae sedis</taxon>
        <taxon>Botryosphaeriales</taxon>
        <taxon>Phyllostictaceae</taxon>
        <taxon>Phyllosticta</taxon>
    </lineage>
</organism>
<dbReference type="Proteomes" id="UP001363622">
    <property type="component" value="Unassembled WGS sequence"/>
</dbReference>
<accession>A0ABR1KS18</accession>
<proteinExistence type="predicted"/>
<keyword evidence="1" id="KW-0732">Signal</keyword>
<keyword evidence="3" id="KW-1185">Reference proteome</keyword>
<evidence type="ECO:0000313" key="3">
    <source>
        <dbReference type="Proteomes" id="UP001363622"/>
    </source>
</evidence>
<name>A0ABR1KS18_9PEZI</name>
<gene>
    <name evidence="2" type="ORF">IWZ03DRAFT_131920</name>
</gene>
<sequence>MRAMSGGKSRPIKRLVLGLTLLCLESVLLGQKAFQKVRAGFESTRRRAPTTGGHGRLAGHLYKGLVHTVRDGIAVRVARLRSGNGSMSVITERVERSPLYWRSCIHDDLDDKAD</sequence>
<protein>
    <submittedName>
        <fullName evidence="2">Uncharacterized protein</fullName>
    </submittedName>
</protein>
<evidence type="ECO:0000313" key="2">
    <source>
        <dbReference type="EMBL" id="KAK7520207.1"/>
    </source>
</evidence>
<dbReference type="EMBL" id="JBBPHU010000003">
    <property type="protein sequence ID" value="KAK7520207.1"/>
    <property type="molecule type" value="Genomic_DNA"/>
</dbReference>